<feature type="transmembrane region" description="Helical" evidence="5">
    <location>
        <begin position="90"/>
        <end position="108"/>
    </location>
</feature>
<evidence type="ECO:0000313" key="6">
    <source>
        <dbReference type="EMBL" id="RZB41020.1"/>
    </source>
</evidence>
<comment type="subcellular location">
    <subcellularLocation>
        <location evidence="1">Membrane</location>
        <topology evidence="1">Multi-pass membrane protein</topology>
    </subcellularLocation>
</comment>
<dbReference type="GO" id="GO:0016020">
    <property type="term" value="C:membrane"/>
    <property type="evidence" value="ECO:0007669"/>
    <property type="project" value="UniProtKB-SubCell"/>
</dbReference>
<feature type="transmembrane region" description="Helical" evidence="5">
    <location>
        <begin position="229"/>
        <end position="251"/>
    </location>
</feature>
<evidence type="ECO:0000313" key="7">
    <source>
        <dbReference type="Proteomes" id="UP000292052"/>
    </source>
</evidence>
<dbReference type="CDD" id="cd10429">
    <property type="entry name" value="GAAP_like"/>
    <property type="match status" value="1"/>
</dbReference>
<evidence type="ECO:0000256" key="5">
    <source>
        <dbReference type="RuleBase" id="RU004379"/>
    </source>
</evidence>
<dbReference type="GO" id="GO:0043066">
    <property type="term" value="P:negative regulation of apoptotic process"/>
    <property type="evidence" value="ECO:0007669"/>
    <property type="project" value="TreeGrafter"/>
</dbReference>
<protein>
    <submittedName>
        <fullName evidence="6">Lifeguard 4</fullName>
    </submittedName>
</protein>
<evidence type="ECO:0000256" key="3">
    <source>
        <dbReference type="ARBA" id="ARBA00022989"/>
    </source>
</evidence>
<feature type="transmembrane region" description="Helical" evidence="5">
    <location>
        <begin position="144"/>
        <end position="162"/>
    </location>
</feature>
<reference evidence="6 7" key="1">
    <citation type="submission" date="2017-03" db="EMBL/GenBank/DDBJ databases">
        <title>Genome of the blue death feigning beetle - Asbolus verrucosus.</title>
        <authorList>
            <person name="Rider S.D."/>
        </authorList>
    </citation>
    <scope>NUCLEOTIDE SEQUENCE [LARGE SCALE GENOMIC DNA]</scope>
    <source>
        <strain evidence="6">Butters</strain>
        <tissue evidence="6">Head and leg muscle</tissue>
    </source>
</reference>
<gene>
    <name evidence="6" type="ORF">BDFB_012390</name>
</gene>
<feature type="transmembrane region" description="Helical" evidence="5">
    <location>
        <begin position="117"/>
        <end position="138"/>
    </location>
</feature>
<evidence type="ECO:0000256" key="2">
    <source>
        <dbReference type="ARBA" id="ARBA00022692"/>
    </source>
</evidence>
<feature type="transmembrane region" description="Helical" evidence="5">
    <location>
        <begin position="57"/>
        <end position="78"/>
    </location>
</feature>
<keyword evidence="3 5" id="KW-1133">Transmembrane helix</keyword>
<feature type="transmembrane region" description="Helical" evidence="5">
    <location>
        <begin position="199"/>
        <end position="217"/>
    </location>
</feature>
<keyword evidence="4 5" id="KW-0472">Membrane</keyword>
<dbReference type="Proteomes" id="UP000292052">
    <property type="component" value="Unassembled WGS sequence"/>
</dbReference>
<keyword evidence="2 5" id="KW-0812">Transmembrane</keyword>
<sequence>MLQDVDKMSLTVPLILEEDCERGGKDYDEDGIENDFAYRNNVLQASKGIRMGFIRKVYGLLSMQLLLTVVVAAIFMFTPQIKSFVQTNDWMMFIPMFGSFILLFALHIKRRETPTNLILLAAFTVFQAYTVGVIVTYYSQAVVLQALLLTLIVLTALTLYTFQTKHDFSAMYSGMFAGLCILLVGGFFQIVFQSNTFEIILSLGGAFLFCLFIVFDTQMMMKNLSAEEYILATINLYMDIINLFLYILRILQAVNRQ</sequence>
<dbReference type="Pfam" id="PF01027">
    <property type="entry name" value="Bax1-I"/>
    <property type="match status" value="1"/>
</dbReference>
<organism evidence="6 7">
    <name type="scientific">Asbolus verrucosus</name>
    <name type="common">Desert ironclad beetle</name>
    <dbReference type="NCBI Taxonomy" id="1661398"/>
    <lineage>
        <taxon>Eukaryota</taxon>
        <taxon>Metazoa</taxon>
        <taxon>Ecdysozoa</taxon>
        <taxon>Arthropoda</taxon>
        <taxon>Hexapoda</taxon>
        <taxon>Insecta</taxon>
        <taxon>Pterygota</taxon>
        <taxon>Neoptera</taxon>
        <taxon>Endopterygota</taxon>
        <taxon>Coleoptera</taxon>
        <taxon>Polyphaga</taxon>
        <taxon>Cucujiformia</taxon>
        <taxon>Tenebrionidae</taxon>
        <taxon>Pimeliinae</taxon>
        <taxon>Asbolus</taxon>
    </lineage>
</organism>
<name>A0A482VD90_ASBVE</name>
<dbReference type="PANTHER" id="PTHR23291:SF50">
    <property type="entry name" value="PROTEIN LIFEGUARD 4"/>
    <property type="match status" value="1"/>
</dbReference>
<accession>A0A482VD90</accession>
<evidence type="ECO:0000256" key="4">
    <source>
        <dbReference type="ARBA" id="ARBA00023136"/>
    </source>
</evidence>
<keyword evidence="7" id="KW-1185">Reference proteome</keyword>
<dbReference type="AlphaFoldDB" id="A0A482VD90"/>
<feature type="transmembrane region" description="Helical" evidence="5">
    <location>
        <begin position="174"/>
        <end position="193"/>
    </location>
</feature>
<dbReference type="InterPro" id="IPR006214">
    <property type="entry name" value="Bax_inhibitor_1-related"/>
</dbReference>
<proteinExistence type="inferred from homology"/>
<dbReference type="OrthoDB" id="7933078at2759"/>
<evidence type="ECO:0000256" key="1">
    <source>
        <dbReference type="ARBA" id="ARBA00004141"/>
    </source>
</evidence>
<comment type="caution">
    <text evidence="6">The sequence shown here is derived from an EMBL/GenBank/DDBJ whole genome shotgun (WGS) entry which is preliminary data.</text>
</comment>
<dbReference type="EMBL" id="QDEB01113947">
    <property type="protein sequence ID" value="RZB41020.1"/>
    <property type="molecule type" value="Genomic_DNA"/>
</dbReference>
<dbReference type="PANTHER" id="PTHR23291">
    <property type="entry name" value="BAX INHIBITOR-RELATED"/>
    <property type="match status" value="1"/>
</dbReference>
<comment type="similarity">
    <text evidence="5">Belongs to the BI1 family.</text>
</comment>
<dbReference type="STRING" id="1661398.A0A482VD90"/>